<dbReference type="EMBL" id="CP003607">
    <property type="protein sequence ID" value="AFY79859.1"/>
    <property type="molecule type" value="Genomic_DNA"/>
</dbReference>
<keyword evidence="2" id="KW-1185">Reference proteome</keyword>
<dbReference type="HOGENOM" id="CLU_3219411_0_0_3"/>
<gene>
    <name evidence="1" type="ORF">Oscil6304_0101</name>
</gene>
<protein>
    <submittedName>
        <fullName evidence="1">Uncharacterized protein</fullName>
    </submittedName>
</protein>
<organism evidence="1 2">
    <name type="scientific">Oscillatoria acuminata PCC 6304</name>
    <dbReference type="NCBI Taxonomy" id="56110"/>
    <lineage>
        <taxon>Bacteria</taxon>
        <taxon>Bacillati</taxon>
        <taxon>Cyanobacteriota</taxon>
        <taxon>Cyanophyceae</taxon>
        <taxon>Oscillatoriophycideae</taxon>
        <taxon>Oscillatoriales</taxon>
        <taxon>Oscillatoriaceae</taxon>
        <taxon>Oscillatoria</taxon>
    </lineage>
</organism>
<evidence type="ECO:0000313" key="1">
    <source>
        <dbReference type="EMBL" id="AFY79859.1"/>
    </source>
</evidence>
<dbReference type="AlphaFoldDB" id="K9TCY7"/>
<dbReference type="STRING" id="56110.Oscil6304_0101"/>
<evidence type="ECO:0000313" key="2">
    <source>
        <dbReference type="Proteomes" id="UP000010367"/>
    </source>
</evidence>
<proteinExistence type="predicted"/>
<reference evidence="1 2" key="1">
    <citation type="submission" date="2012-06" db="EMBL/GenBank/DDBJ databases">
        <title>Finished chromosome of genome of Oscillatoria acuminata PCC 6304.</title>
        <authorList>
            <consortium name="US DOE Joint Genome Institute"/>
            <person name="Gugger M."/>
            <person name="Coursin T."/>
            <person name="Rippka R."/>
            <person name="Tandeau De Marsac N."/>
            <person name="Huntemann M."/>
            <person name="Wei C.-L."/>
            <person name="Han J."/>
            <person name="Detter J.C."/>
            <person name="Han C."/>
            <person name="Tapia R."/>
            <person name="Davenport K."/>
            <person name="Daligault H."/>
            <person name="Erkkila T."/>
            <person name="Gu W."/>
            <person name="Munk A.C.C."/>
            <person name="Teshima H."/>
            <person name="Xu Y."/>
            <person name="Chain P."/>
            <person name="Chen A."/>
            <person name="Krypides N."/>
            <person name="Mavromatis K."/>
            <person name="Markowitz V."/>
            <person name="Szeto E."/>
            <person name="Ivanova N."/>
            <person name="Mikhailova N."/>
            <person name="Ovchinnikova G."/>
            <person name="Pagani I."/>
            <person name="Pati A."/>
            <person name="Goodwin L."/>
            <person name="Peters L."/>
            <person name="Pitluck S."/>
            <person name="Woyke T."/>
            <person name="Kerfeld C."/>
        </authorList>
    </citation>
    <scope>NUCLEOTIDE SEQUENCE [LARGE SCALE GENOMIC DNA]</scope>
    <source>
        <strain evidence="1 2">PCC 6304</strain>
    </source>
</reference>
<dbReference type="Proteomes" id="UP000010367">
    <property type="component" value="Chromosome"/>
</dbReference>
<dbReference type="KEGG" id="oac:Oscil6304_0101"/>
<name>K9TCY7_9CYAN</name>
<dbReference type="RefSeq" id="WP_015146509.1">
    <property type="nucleotide sequence ID" value="NC_019693.1"/>
</dbReference>
<sequence length="44" mass="4947">MTFHPQEQWIIPKQTVAVVAWTLFLKGDVYMLMSVECCLGGSTS</sequence>
<accession>K9TCY7</accession>
<dbReference type="InParanoid" id="K9TCY7"/>